<keyword evidence="1" id="KW-0812">Transmembrane</keyword>
<keyword evidence="1" id="KW-0472">Membrane</keyword>
<organism evidence="2 3">
    <name type="scientific">Lactuca sativa</name>
    <name type="common">Garden lettuce</name>
    <dbReference type="NCBI Taxonomy" id="4236"/>
    <lineage>
        <taxon>Eukaryota</taxon>
        <taxon>Viridiplantae</taxon>
        <taxon>Streptophyta</taxon>
        <taxon>Embryophyta</taxon>
        <taxon>Tracheophyta</taxon>
        <taxon>Spermatophyta</taxon>
        <taxon>Magnoliopsida</taxon>
        <taxon>eudicotyledons</taxon>
        <taxon>Gunneridae</taxon>
        <taxon>Pentapetalae</taxon>
        <taxon>asterids</taxon>
        <taxon>campanulids</taxon>
        <taxon>Asterales</taxon>
        <taxon>Asteraceae</taxon>
        <taxon>Cichorioideae</taxon>
        <taxon>Cichorieae</taxon>
        <taxon>Lactucinae</taxon>
        <taxon>Lactuca</taxon>
    </lineage>
</organism>
<sequence length="132" mass="15435">MVLIIINFDSKVAIAKVPLSYISVEQLLINGRRALLQASHSTTLQGEWKFQIKPPIRYAFFILIFILYVCLIIFGLNLCRIVGFFTTRMVAEKLPPMPVEFLYFLHTIFFLIKLCLPDATFNERFKIFVIWN</sequence>
<dbReference type="EMBL" id="NBSK02000002">
    <property type="protein sequence ID" value="KAJ0220514.1"/>
    <property type="molecule type" value="Genomic_DNA"/>
</dbReference>
<evidence type="ECO:0000313" key="2">
    <source>
        <dbReference type="EMBL" id="KAJ0220514.1"/>
    </source>
</evidence>
<proteinExistence type="predicted"/>
<accession>A0A9R1WB63</accession>
<reference evidence="2 3" key="1">
    <citation type="journal article" date="2017" name="Nat. Commun.">
        <title>Genome assembly with in vitro proximity ligation data and whole-genome triplication in lettuce.</title>
        <authorList>
            <person name="Reyes-Chin-Wo S."/>
            <person name="Wang Z."/>
            <person name="Yang X."/>
            <person name="Kozik A."/>
            <person name="Arikit S."/>
            <person name="Song C."/>
            <person name="Xia L."/>
            <person name="Froenicke L."/>
            <person name="Lavelle D.O."/>
            <person name="Truco M.J."/>
            <person name="Xia R."/>
            <person name="Zhu S."/>
            <person name="Xu C."/>
            <person name="Xu H."/>
            <person name="Xu X."/>
            <person name="Cox K."/>
            <person name="Korf I."/>
            <person name="Meyers B.C."/>
            <person name="Michelmore R.W."/>
        </authorList>
    </citation>
    <scope>NUCLEOTIDE SEQUENCE [LARGE SCALE GENOMIC DNA]</scope>
    <source>
        <strain evidence="3">cv. Salinas</strain>
        <tissue evidence="2">Seedlings</tissue>
    </source>
</reference>
<name>A0A9R1WB63_LACSA</name>
<evidence type="ECO:0000256" key="1">
    <source>
        <dbReference type="SAM" id="Phobius"/>
    </source>
</evidence>
<feature type="transmembrane region" description="Helical" evidence="1">
    <location>
        <begin position="97"/>
        <end position="116"/>
    </location>
</feature>
<dbReference type="Proteomes" id="UP000235145">
    <property type="component" value="Unassembled WGS sequence"/>
</dbReference>
<keyword evidence="1" id="KW-1133">Transmembrane helix</keyword>
<protein>
    <submittedName>
        <fullName evidence="2">Uncharacterized protein</fullName>
    </submittedName>
</protein>
<dbReference type="AlphaFoldDB" id="A0A9R1WB63"/>
<evidence type="ECO:0000313" key="3">
    <source>
        <dbReference type="Proteomes" id="UP000235145"/>
    </source>
</evidence>
<keyword evidence="3" id="KW-1185">Reference proteome</keyword>
<gene>
    <name evidence="2" type="ORF">LSAT_V11C200082920</name>
</gene>
<feature type="transmembrane region" description="Helical" evidence="1">
    <location>
        <begin position="58"/>
        <end position="85"/>
    </location>
</feature>
<comment type="caution">
    <text evidence="2">The sequence shown here is derived from an EMBL/GenBank/DDBJ whole genome shotgun (WGS) entry which is preliminary data.</text>
</comment>